<organism evidence="1">
    <name type="scientific">Brassica oleracea</name>
    <name type="common">Wild cabbage</name>
    <dbReference type="NCBI Taxonomy" id="3712"/>
    <lineage>
        <taxon>Eukaryota</taxon>
        <taxon>Viridiplantae</taxon>
        <taxon>Streptophyta</taxon>
        <taxon>Embryophyta</taxon>
        <taxon>Tracheophyta</taxon>
        <taxon>Spermatophyta</taxon>
        <taxon>Magnoliopsida</taxon>
        <taxon>eudicotyledons</taxon>
        <taxon>Gunneridae</taxon>
        <taxon>Pentapetalae</taxon>
        <taxon>rosids</taxon>
        <taxon>malvids</taxon>
        <taxon>Brassicales</taxon>
        <taxon>Brassicaceae</taxon>
        <taxon>Brassiceae</taxon>
        <taxon>Brassica</taxon>
    </lineage>
</organism>
<accession>A0A3P6AFS4</accession>
<dbReference type="EMBL" id="LR031872">
    <property type="protein sequence ID" value="VDC86253.1"/>
    <property type="molecule type" value="Genomic_DNA"/>
</dbReference>
<gene>
    <name evidence="1" type="ORF">BOLC3T13253H</name>
</gene>
<name>A0A3P6AFS4_BRAOL</name>
<evidence type="ECO:0000313" key="1">
    <source>
        <dbReference type="EMBL" id="VDC86253.1"/>
    </source>
</evidence>
<reference evidence="1" key="1">
    <citation type="submission" date="2018-11" db="EMBL/GenBank/DDBJ databases">
        <authorList>
            <consortium name="Genoscope - CEA"/>
            <person name="William W."/>
        </authorList>
    </citation>
    <scope>NUCLEOTIDE SEQUENCE</scope>
</reference>
<sequence>MHWVEEIPESIGASLQCCHCSNACCQRHSSRGVQKVYTGDSHSLWTVYNQSPQVRFYNS</sequence>
<protein>
    <submittedName>
        <fullName evidence="1">Uncharacterized protein</fullName>
    </submittedName>
</protein>
<proteinExistence type="predicted"/>
<dbReference type="AlphaFoldDB" id="A0A3P6AFS4"/>